<keyword evidence="10" id="KW-0732">Signal</keyword>
<dbReference type="PROSITE" id="PS52016">
    <property type="entry name" value="TONB_DEPENDENT_REC_3"/>
    <property type="match status" value="1"/>
</dbReference>
<evidence type="ECO:0000313" key="13">
    <source>
        <dbReference type="EMBL" id="WEJ62459.1"/>
    </source>
</evidence>
<dbReference type="RefSeq" id="WP_275594717.1">
    <property type="nucleotide sequence ID" value="NZ_CP102381.1"/>
</dbReference>
<comment type="similarity">
    <text evidence="8 9">Belongs to the TonB-dependent receptor family.</text>
</comment>
<evidence type="ECO:0000256" key="6">
    <source>
        <dbReference type="ARBA" id="ARBA00023136"/>
    </source>
</evidence>
<dbReference type="CDD" id="cd01347">
    <property type="entry name" value="ligand_gated_channel"/>
    <property type="match status" value="1"/>
</dbReference>
<keyword evidence="14" id="KW-1185">Reference proteome</keyword>
<evidence type="ECO:0000256" key="8">
    <source>
        <dbReference type="PROSITE-ProRule" id="PRU01360"/>
    </source>
</evidence>
<sequence length="712" mass="78126">MKLSKMTLALCCATGSLPVFAQDVAESTLQSVTVSASPIHDHEIFEVPSQINVVTGRDKIASESGSLGQMLDGIPGVNNQSAGTQSGKPVVRGMTGNRVKVLSNGQSTDYQAYGTRHLPNVDPYLAERIEVIRGPQSVLYGAEAMGGIVNVIQAELPYGKAVSGELATEYNTNNQEKMFGAKVGAGSKEFAIQAGVSNRSADNFTVPNASTAPGTVPGDDRPLFVGEVPFTNFENRSANIGIGYQQDWGKIELRHTQWVSKQNYLGIDNAREPLAAGQKLQNDETQLKAEFYLDNDWVVKPSYTHTRNGREASHDLPYETMSEDKGTEHYLDLLVKRDDLKLAIEHPNMGDFQGEVGFELSEKEQVLRSGELTPSAKESKRAVYVFEEADYDKWLIQVGARYDWHEVSAPLDGINKQFVDEGIFDGTNNSRSFDVFSGSLGSTYRIDSNWSVAANLASGFRAPSIFELYAGGEHGGVQAFQEGNPDLKAETSLNTDLSLRWQAPKTQMVATVYQNWVDNYIYLANQFEADGVTIETTTSESGATIPVMKAQQTDAVINGFEFSVNHQFNQAWSSDLALELIEGRDTGNNQALPLMPANNARINVHYQPQDFAGLQSQKITVGVKLVDSKNAAGLYEPFSQFDDKPFGTASTDAYALWNLGYQAKVKLDKQNLYLAASVNNVFDTAYVDFLNTYKGLTLNTGRNVQLKARLDF</sequence>
<dbReference type="PANTHER" id="PTHR30069">
    <property type="entry name" value="TONB-DEPENDENT OUTER MEMBRANE RECEPTOR"/>
    <property type="match status" value="1"/>
</dbReference>
<dbReference type="Gene3D" id="2.170.130.10">
    <property type="entry name" value="TonB-dependent receptor, plug domain"/>
    <property type="match status" value="1"/>
</dbReference>
<dbReference type="Gene3D" id="2.40.170.20">
    <property type="entry name" value="TonB-dependent receptor, beta-barrel domain"/>
    <property type="match status" value="1"/>
</dbReference>
<feature type="signal peptide" evidence="10">
    <location>
        <begin position="1"/>
        <end position="21"/>
    </location>
</feature>
<keyword evidence="7 8" id="KW-0998">Cell outer membrane</keyword>
<keyword evidence="3 8" id="KW-1134">Transmembrane beta strand</keyword>
<gene>
    <name evidence="13" type="ORF">NR989_10650</name>
</gene>
<evidence type="ECO:0000313" key="14">
    <source>
        <dbReference type="Proteomes" id="UP001222275"/>
    </source>
</evidence>
<evidence type="ECO:0000256" key="5">
    <source>
        <dbReference type="ARBA" id="ARBA00023077"/>
    </source>
</evidence>
<reference evidence="13 14" key="1">
    <citation type="submission" date="2022-06" db="EMBL/GenBank/DDBJ databases">
        <title>Thiomicrohabdus sp. nov, an obligately chemolithoautotrophic, sulfur-oxidizing bacterium isolated from beach of Guanyin Mountain. Amoy.</title>
        <authorList>
            <person name="Zhu H."/>
        </authorList>
    </citation>
    <scope>NUCLEOTIDE SEQUENCE [LARGE SCALE GENOMIC DNA]</scope>
    <source>
        <strain evidence="13 14">XGS-01</strain>
    </source>
</reference>
<comment type="subcellular location">
    <subcellularLocation>
        <location evidence="1 8">Cell outer membrane</location>
        <topology evidence="1 8">Multi-pass membrane protein</topology>
    </subcellularLocation>
</comment>
<dbReference type="EMBL" id="CP102381">
    <property type="protein sequence ID" value="WEJ62459.1"/>
    <property type="molecule type" value="Genomic_DNA"/>
</dbReference>
<keyword evidence="5 9" id="KW-0798">TonB box</keyword>
<evidence type="ECO:0000256" key="9">
    <source>
        <dbReference type="RuleBase" id="RU003357"/>
    </source>
</evidence>
<dbReference type="Proteomes" id="UP001222275">
    <property type="component" value="Chromosome"/>
</dbReference>
<dbReference type="Pfam" id="PF07715">
    <property type="entry name" value="Plug"/>
    <property type="match status" value="1"/>
</dbReference>
<accession>A0ABY8C922</accession>
<dbReference type="InterPro" id="IPR012910">
    <property type="entry name" value="Plug_dom"/>
</dbReference>
<dbReference type="InterPro" id="IPR037066">
    <property type="entry name" value="Plug_dom_sf"/>
</dbReference>
<evidence type="ECO:0000256" key="2">
    <source>
        <dbReference type="ARBA" id="ARBA00022448"/>
    </source>
</evidence>
<feature type="domain" description="TonB-dependent receptor-like beta-barrel" evidence="11">
    <location>
        <begin position="250"/>
        <end position="681"/>
    </location>
</feature>
<evidence type="ECO:0000256" key="7">
    <source>
        <dbReference type="ARBA" id="ARBA00023237"/>
    </source>
</evidence>
<dbReference type="Pfam" id="PF00593">
    <property type="entry name" value="TonB_dep_Rec_b-barrel"/>
    <property type="match status" value="1"/>
</dbReference>
<dbReference type="InterPro" id="IPR036942">
    <property type="entry name" value="Beta-barrel_TonB_sf"/>
</dbReference>
<protein>
    <submittedName>
        <fullName evidence="13">TonB-dependent receptor</fullName>
    </submittedName>
</protein>
<keyword evidence="2 8" id="KW-0813">Transport</keyword>
<keyword evidence="13" id="KW-0675">Receptor</keyword>
<dbReference type="SUPFAM" id="SSF56935">
    <property type="entry name" value="Porins"/>
    <property type="match status" value="1"/>
</dbReference>
<proteinExistence type="inferred from homology"/>
<evidence type="ECO:0000256" key="4">
    <source>
        <dbReference type="ARBA" id="ARBA00022692"/>
    </source>
</evidence>
<keyword evidence="4 8" id="KW-0812">Transmembrane</keyword>
<dbReference type="PANTHER" id="PTHR30069:SF40">
    <property type="entry name" value="TONB-DEPENDENT RECEPTOR NMB0964-RELATED"/>
    <property type="match status" value="1"/>
</dbReference>
<evidence type="ECO:0000256" key="1">
    <source>
        <dbReference type="ARBA" id="ARBA00004571"/>
    </source>
</evidence>
<evidence type="ECO:0000256" key="10">
    <source>
        <dbReference type="SAM" id="SignalP"/>
    </source>
</evidence>
<evidence type="ECO:0000259" key="12">
    <source>
        <dbReference type="Pfam" id="PF07715"/>
    </source>
</evidence>
<name>A0ABY8C922_9GAMM</name>
<dbReference type="InterPro" id="IPR000531">
    <property type="entry name" value="Beta-barrel_TonB"/>
</dbReference>
<evidence type="ECO:0000259" key="11">
    <source>
        <dbReference type="Pfam" id="PF00593"/>
    </source>
</evidence>
<dbReference type="InterPro" id="IPR039426">
    <property type="entry name" value="TonB-dep_rcpt-like"/>
</dbReference>
<keyword evidence="6 8" id="KW-0472">Membrane</keyword>
<feature type="chain" id="PRO_5046330274" evidence="10">
    <location>
        <begin position="22"/>
        <end position="712"/>
    </location>
</feature>
<feature type="domain" description="TonB-dependent receptor plug" evidence="12">
    <location>
        <begin position="45"/>
        <end position="148"/>
    </location>
</feature>
<organism evidence="13 14">
    <name type="scientific">Thiomicrorhabdus lithotrophica</name>
    <dbReference type="NCBI Taxonomy" id="2949997"/>
    <lineage>
        <taxon>Bacteria</taxon>
        <taxon>Pseudomonadati</taxon>
        <taxon>Pseudomonadota</taxon>
        <taxon>Gammaproteobacteria</taxon>
        <taxon>Thiotrichales</taxon>
        <taxon>Piscirickettsiaceae</taxon>
        <taxon>Thiomicrorhabdus</taxon>
    </lineage>
</organism>
<evidence type="ECO:0000256" key="3">
    <source>
        <dbReference type="ARBA" id="ARBA00022452"/>
    </source>
</evidence>